<protein>
    <recommendedName>
        <fullName evidence="1">Glycosyltransferase 2-like domain-containing protein</fullName>
    </recommendedName>
</protein>
<dbReference type="InterPro" id="IPR001173">
    <property type="entry name" value="Glyco_trans_2-like"/>
</dbReference>
<dbReference type="Proteomes" id="UP001501410">
    <property type="component" value="Unassembled WGS sequence"/>
</dbReference>
<dbReference type="Gene3D" id="3.90.550.10">
    <property type="entry name" value="Spore Coat Polysaccharide Biosynthesis Protein SpsA, Chain A"/>
    <property type="match status" value="1"/>
</dbReference>
<dbReference type="PANTHER" id="PTHR43685:SF2">
    <property type="entry name" value="GLYCOSYLTRANSFERASE 2-LIKE DOMAIN-CONTAINING PROTEIN"/>
    <property type="match status" value="1"/>
</dbReference>
<comment type="caution">
    <text evidence="2">The sequence shown here is derived from an EMBL/GenBank/DDBJ whole genome shotgun (WGS) entry which is preliminary data.</text>
</comment>
<feature type="domain" description="Glycosyltransferase 2-like" evidence="1">
    <location>
        <begin position="6"/>
        <end position="108"/>
    </location>
</feature>
<dbReference type="SUPFAM" id="SSF53448">
    <property type="entry name" value="Nucleotide-diphospho-sugar transferases"/>
    <property type="match status" value="1"/>
</dbReference>
<keyword evidence="3" id="KW-1185">Reference proteome</keyword>
<dbReference type="EMBL" id="BAABEZ010000002">
    <property type="protein sequence ID" value="GAA4449611.1"/>
    <property type="molecule type" value="Genomic_DNA"/>
</dbReference>
<dbReference type="Pfam" id="PF00535">
    <property type="entry name" value="Glycos_transf_2"/>
    <property type="match status" value="1"/>
</dbReference>
<dbReference type="PANTHER" id="PTHR43685">
    <property type="entry name" value="GLYCOSYLTRANSFERASE"/>
    <property type="match status" value="1"/>
</dbReference>
<evidence type="ECO:0000259" key="1">
    <source>
        <dbReference type="Pfam" id="PF00535"/>
    </source>
</evidence>
<accession>A0ABP8MIP4</accession>
<organism evidence="2 3">
    <name type="scientific">Rurimicrobium arvi</name>
    <dbReference type="NCBI Taxonomy" id="2049916"/>
    <lineage>
        <taxon>Bacteria</taxon>
        <taxon>Pseudomonadati</taxon>
        <taxon>Bacteroidota</taxon>
        <taxon>Chitinophagia</taxon>
        <taxon>Chitinophagales</taxon>
        <taxon>Chitinophagaceae</taxon>
        <taxon>Rurimicrobium</taxon>
    </lineage>
</organism>
<dbReference type="InterPro" id="IPR050834">
    <property type="entry name" value="Glycosyltransf_2"/>
</dbReference>
<dbReference type="InterPro" id="IPR029044">
    <property type="entry name" value="Nucleotide-diphossugar_trans"/>
</dbReference>
<reference evidence="3" key="1">
    <citation type="journal article" date="2019" name="Int. J. Syst. Evol. Microbiol.">
        <title>The Global Catalogue of Microorganisms (GCM) 10K type strain sequencing project: providing services to taxonomists for standard genome sequencing and annotation.</title>
        <authorList>
            <consortium name="The Broad Institute Genomics Platform"/>
            <consortium name="The Broad Institute Genome Sequencing Center for Infectious Disease"/>
            <person name="Wu L."/>
            <person name="Ma J."/>
        </authorList>
    </citation>
    <scope>NUCLEOTIDE SEQUENCE [LARGE SCALE GENOMIC DNA]</scope>
    <source>
        <strain evidence="3">JCM 31921</strain>
    </source>
</reference>
<evidence type="ECO:0000313" key="2">
    <source>
        <dbReference type="EMBL" id="GAA4449611.1"/>
    </source>
</evidence>
<proteinExistence type="predicted"/>
<name>A0ABP8MIP4_9BACT</name>
<sequence length="237" mass="27176">MDIQESTPFEHIIVNGSTTKDIELWANNSPQPHYRKFIHERDKGIADAFNKGILASSGDIIVLLNSADTFANSGVTAEVLRAFEKDPELTWTHAKYRFQRGGIWVTLGKPHNPDLIYRGMRAICHQTMFVKRKLYDTYGLYDINLKVGMDFDFLVRIRNEKFAFLDSVMVVFAPGGASVLNVRKGLDENSQSIKKHIGFSLKHYLWKMRILFLSGLLQSSFGKFLYKIKVRLKLENV</sequence>
<evidence type="ECO:0000313" key="3">
    <source>
        <dbReference type="Proteomes" id="UP001501410"/>
    </source>
</evidence>
<gene>
    <name evidence="2" type="ORF">GCM10023092_04180</name>
</gene>